<reference evidence="4" key="1">
    <citation type="journal article" date="2019" name="Int. J. Syst. Evol. Microbiol.">
        <title>The Global Catalogue of Microorganisms (GCM) 10K type strain sequencing project: providing services to taxonomists for standard genome sequencing and annotation.</title>
        <authorList>
            <consortium name="The Broad Institute Genomics Platform"/>
            <consortium name="The Broad Institute Genome Sequencing Center for Infectious Disease"/>
            <person name="Wu L."/>
            <person name="Ma J."/>
        </authorList>
    </citation>
    <scope>NUCLEOTIDE SEQUENCE [LARGE SCALE GENOMIC DNA]</scope>
    <source>
        <strain evidence="4">JCM 3369</strain>
    </source>
</reference>
<dbReference type="SMART" id="SM00530">
    <property type="entry name" value="HTH_XRE"/>
    <property type="match status" value="1"/>
</dbReference>
<gene>
    <name evidence="3" type="ORF">ACFQKB_29610</name>
</gene>
<keyword evidence="4" id="KW-1185">Reference proteome</keyword>
<dbReference type="InterPro" id="IPR010982">
    <property type="entry name" value="Lambda_DNA-bd_dom_sf"/>
</dbReference>
<proteinExistence type="predicted"/>
<dbReference type="Proteomes" id="UP001596380">
    <property type="component" value="Unassembled WGS sequence"/>
</dbReference>
<comment type="caution">
    <text evidence="3">The sequence shown here is derived from an EMBL/GenBank/DDBJ whole genome shotgun (WGS) entry which is preliminary data.</text>
</comment>
<accession>A0ABW2CQN7</accession>
<dbReference type="PANTHER" id="PTHR35010:SF2">
    <property type="entry name" value="BLL4672 PROTEIN"/>
    <property type="match status" value="1"/>
</dbReference>
<dbReference type="CDD" id="cd00093">
    <property type="entry name" value="HTH_XRE"/>
    <property type="match status" value="1"/>
</dbReference>
<dbReference type="InterPro" id="IPR001387">
    <property type="entry name" value="Cro/C1-type_HTH"/>
</dbReference>
<dbReference type="PROSITE" id="PS50943">
    <property type="entry name" value="HTH_CROC1"/>
    <property type="match status" value="1"/>
</dbReference>
<protein>
    <submittedName>
        <fullName evidence="3">Helix-turn-helix domain-containing protein</fullName>
    </submittedName>
</protein>
<evidence type="ECO:0000313" key="3">
    <source>
        <dbReference type="EMBL" id="MFC6883949.1"/>
    </source>
</evidence>
<sequence length="296" mass="32751">MERHADLGDFLRSRRARLQPEDVGLVAYGARRRVPGLRREELAQLAGVSIQYYTRLEQGQSKNASDAVLDALADALRLSDNERGHLRELARPSRPAPRRPPPERLGPGLRQLLDAMPDVPAIVLGRRNDILAWNRLGHALLAGHEPYSAPEKASGRPNLATMVFLDPHMRELFADWRHKAQEIVSHLRVTAARHPDDARLTALIGELIVKSPDFAALWSAYQVSVCGHATRDYRHPLVGTLTLTQQPLQLPDHPEHRVVTYTAEHGSPSEAALRLLATATAGGVPAPERGRHPCDS</sequence>
<dbReference type="EMBL" id="JBHSXS010000023">
    <property type="protein sequence ID" value="MFC6883949.1"/>
    <property type="molecule type" value="Genomic_DNA"/>
</dbReference>
<dbReference type="Gene3D" id="1.10.260.40">
    <property type="entry name" value="lambda repressor-like DNA-binding domains"/>
    <property type="match status" value="1"/>
</dbReference>
<dbReference type="Pfam" id="PF17765">
    <property type="entry name" value="MLTR_LBD"/>
    <property type="match status" value="1"/>
</dbReference>
<dbReference type="Gene3D" id="3.30.450.180">
    <property type="match status" value="1"/>
</dbReference>
<evidence type="ECO:0000259" key="2">
    <source>
        <dbReference type="PROSITE" id="PS50943"/>
    </source>
</evidence>
<dbReference type="Pfam" id="PF13560">
    <property type="entry name" value="HTH_31"/>
    <property type="match status" value="1"/>
</dbReference>
<evidence type="ECO:0000313" key="4">
    <source>
        <dbReference type="Proteomes" id="UP001596380"/>
    </source>
</evidence>
<evidence type="ECO:0000256" key="1">
    <source>
        <dbReference type="SAM" id="MobiDB-lite"/>
    </source>
</evidence>
<name>A0ABW2CQN7_9ACTN</name>
<dbReference type="PANTHER" id="PTHR35010">
    <property type="entry name" value="BLL4672 PROTEIN-RELATED"/>
    <property type="match status" value="1"/>
</dbReference>
<feature type="region of interest" description="Disordered" evidence="1">
    <location>
        <begin position="83"/>
        <end position="108"/>
    </location>
</feature>
<organism evidence="3 4">
    <name type="scientific">Actinomadura yumaensis</name>
    <dbReference type="NCBI Taxonomy" id="111807"/>
    <lineage>
        <taxon>Bacteria</taxon>
        <taxon>Bacillati</taxon>
        <taxon>Actinomycetota</taxon>
        <taxon>Actinomycetes</taxon>
        <taxon>Streptosporangiales</taxon>
        <taxon>Thermomonosporaceae</taxon>
        <taxon>Actinomadura</taxon>
    </lineage>
</organism>
<feature type="domain" description="HTH cro/C1-type" evidence="2">
    <location>
        <begin position="36"/>
        <end position="83"/>
    </location>
</feature>
<dbReference type="SUPFAM" id="SSF47413">
    <property type="entry name" value="lambda repressor-like DNA-binding domains"/>
    <property type="match status" value="1"/>
</dbReference>
<dbReference type="RefSeq" id="WP_160823232.1">
    <property type="nucleotide sequence ID" value="NZ_JBHSXE010000001.1"/>
</dbReference>
<dbReference type="InterPro" id="IPR041413">
    <property type="entry name" value="MLTR_LBD"/>
</dbReference>